<dbReference type="OrthoDB" id="9815195at2"/>
<evidence type="ECO:0008006" key="3">
    <source>
        <dbReference type="Google" id="ProtNLM"/>
    </source>
</evidence>
<proteinExistence type="predicted"/>
<reference evidence="1 2" key="1">
    <citation type="submission" date="2015-11" db="EMBL/GenBank/DDBJ databases">
        <title>Genomic analysis of 38 Legionella species identifies large and diverse effector repertoires.</title>
        <authorList>
            <person name="Burstein D."/>
            <person name="Amaro F."/>
            <person name="Zusman T."/>
            <person name="Lifshitz Z."/>
            <person name="Cohen O."/>
            <person name="Gilbert J.A."/>
            <person name="Pupko T."/>
            <person name="Shuman H.A."/>
            <person name="Segal G."/>
        </authorList>
    </citation>
    <scope>NUCLEOTIDE SEQUENCE [LARGE SCALE GENOMIC DNA]</scope>
    <source>
        <strain evidence="1 2">ATCC 43878</strain>
    </source>
</reference>
<name>A0A0W0ST40_9GAMM</name>
<dbReference type="PATRIC" id="fig|29422.6.peg.412"/>
<dbReference type="Pfam" id="PF13645">
    <property type="entry name" value="YkuD_2"/>
    <property type="match status" value="1"/>
</dbReference>
<dbReference type="InterPro" id="IPR032676">
    <property type="entry name" value="YkuD_2"/>
</dbReference>
<accession>A0A0W0ST40</accession>
<keyword evidence="2" id="KW-1185">Reference proteome</keyword>
<dbReference type="PANTHER" id="PTHR38477:SF1">
    <property type="entry name" value="MUREIN L,D-TRANSPEPTIDASE CATALYTIC DOMAIN FAMILY PROTEIN"/>
    <property type="match status" value="1"/>
</dbReference>
<organism evidence="1 2">
    <name type="scientific">Legionella brunensis</name>
    <dbReference type="NCBI Taxonomy" id="29422"/>
    <lineage>
        <taxon>Bacteria</taxon>
        <taxon>Pseudomonadati</taxon>
        <taxon>Pseudomonadota</taxon>
        <taxon>Gammaproteobacteria</taxon>
        <taxon>Legionellales</taxon>
        <taxon>Legionellaceae</taxon>
        <taxon>Legionella</taxon>
    </lineage>
</organism>
<dbReference type="STRING" id="29422.Lbru_0393"/>
<evidence type="ECO:0000313" key="2">
    <source>
        <dbReference type="Proteomes" id="UP000054742"/>
    </source>
</evidence>
<protein>
    <recommendedName>
        <fullName evidence="3">Murein L,D-transpeptidase catalytic domain family protein</fullName>
    </recommendedName>
</protein>
<sequence>MKKKLLLILAVTSTCFSLSLPNYLHEKELLDQDKKNVVDLFRSVVSNQYQYPGMTMTPLSDVRGMLYKEAPTLNAGAINKVLTSLKCVEEYNVEHNSILTIIDYSKPSSEKRLWVFDLNQKKLLFHTYVSHGIRSGSLLTNYFSNKHDSKASSLGVYRTENTYYGRDGLSLVLNGLDQGFNDNATSRSVVMHGGWYVEEDFIKKYGRAGRSWGCPALPLQLTKPIINTIKDRSLFVIYYPNESWFAKSKFLNCHRFSPIQANVKQEEIIPAENDFREEILFADINNNHFREESDLVVVMTAENYERVFHTKPPVNRMLRRQINSVEYIALSEPELRSITIRGNHGLNDRTIWDEIYFVRPDVQLQRGYYITQMKIVPLGKIKDVKLSDSPDNLQNKNYTVEFETRAPVNLKATNQFIRWLGL</sequence>
<dbReference type="PANTHER" id="PTHR38477">
    <property type="entry name" value="HYPOTHETICAL EXPORTED PROTEIN"/>
    <property type="match status" value="1"/>
</dbReference>
<comment type="caution">
    <text evidence="1">The sequence shown here is derived from an EMBL/GenBank/DDBJ whole genome shotgun (WGS) entry which is preliminary data.</text>
</comment>
<dbReference type="RefSeq" id="WP_058440504.1">
    <property type="nucleotide sequence ID" value="NZ_CAAAHU010000015.1"/>
</dbReference>
<dbReference type="AlphaFoldDB" id="A0A0W0ST40"/>
<dbReference type="Proteomes" id="UP000054742">
    <property type="component" value="Unassembled WGS sequence"/>
</dbReference>
<evidence type="ECO:0000313" key="1">
    <source>
        <dbReference type="EMBL" id="KTC86452.1"/>
    </source>
</evidence>
<dbReference type="EMBL" id="LNXV01000004">
    <property type="protein sequence ID" value="KTC86452.1"/>
    <property type="molecule type" value="Genomic_DNA"/>
</dbReference>
<gene>
    <name evidence="1" type="ORF">Lbru_0393</name>
</gene>